<accession>A0A8H3CQ92</accession>
<dbReference type="PANTHER" id="PTHR38848">
    <property type="entry name" value="G-PROTEIN COUPLED RECEPTORS FAMILY 3 PROFILE DOMAIN-CONTAINING PROTEIN"/>
    <property type="match status" value="1"/>
</dbReference>
<evidence type="ECO:0000256" key="2">
    <source>
        <dbReference type="SAM" id="Phobius"/>
    </source>
</evidence>
<dbReference type="PANTHER" id="PTHR38848:SF3">
    <property type="entry name" value="G-PROTEIN COUPLED RECEPTORS FAMILY 3 PROFILE DOMAIN-CONTAINING PROTEIN"/>
    <property type="match status" value="1"/>
</dbReference>
<comment type="caution">
    <text evidence="3">The sequence shown here is derived from an EMBL/GenBank/DDBJ whole genome shotgun (WGS) entry which is preliminary data.</text>
</comment>
<feature type="transmembrane region" description="Helical" evidence="2">
    <location>
        <begin position="201"/>
        <end position="225"/>
    </location>
</feature>
<feature type="transmembrane region" description="Helical" evidence="2">
    <location>
        <begin position="231"/>
        <end position="254"/>
    </location>
</feature>
<feature type="transmembrane region" description="Helical" evidence="2">
    <location>
        <begin position="52"/>
        <end position="75"/>
    </location>
</feature>
<proteinExistence type="predicted"/>
<feature type="transmembrane region" description="Helical" evidence="2">
    <location>
        <begin position="87"/>
        <end position="108"/>
    </location>
</feature>
<protein>
    <recommendedName>
        <fullName evidence="5">Transmembrane protein</fullName>
    </recommendedName>
</protein>
<feature type="transmembrane region" description="Helical" evidence="2">
    <location>
        <begin position="12"/>
        <end position="31"/>
    </location>
</feature>
<organism evidence="3 4">
    <name type="scientific">Rhizoctonia solani</name>
    <dbReference type="NCBI Taxonomy" id="456999"/>
    <lineage>
        <taxon>Eukaryota</taxon>
        <taxon>Fungi</taxon>
        <taxon>Dikarya</taxon>
        <taxon>Basidiomycota</taxon>
        <taxon>Agaricomycotina</taxon>
        <taxon>Agaricomycetes</taxon>
        <taxon>Cantharellales</taxon>
        <taxon>Ceratobasidiaceae</taxon>
        <taxon>Rhizoctonia</taxon>
    </lineage>
</organism>
<gene>
    <name evidence="3" type="ORF">RDB_LOCUS139361</name>
</gene>
<name>A0A8H3CQ92_9AGAM</name>
<reference evidence="3" key="1">
    <citation type="submission" date="2021-01" db="EMBL/GenBank/DDBJ databases">
        <authorList>
            <person name="Kaushik A."/>
        </authorList>
    </citation>
    <scope>NUCLEOTIDE SEQUENCE</scope>
    <source>
        <strain evidence="3">AG4-R118</strain>
    </source>
</reference>
<keyword evidence="2" id="KW-0472">Membrane</keyword>
<dbReference type="Proteomes" id="UP000663888">
    <property type="component" value="Unassembled WGS sequence"/>
</dbReference>
<keyword evidence="2" id="KW-1133">Transmembrane helix</keyword>
<evidence type="ECO:0008006" key="5">
    <source>
        <dbReference type="Google" id="ProtNLM"/>
    </source>
</evidence>
<dbReference type="AlphaFoldDB" id="A0A8H3CQ92"/>
<feature type="region of interest" description="Disordered" evidence="1">
    <location>
        <begin position="349"/>
        <end position="379"/>
    </location>
</feature>
<sequence length="403" mass="44078">MVTSSEPTAAMLNLSILSFLLGLTTVTWCITRSLQEHQIWTPKTWASMPWPRLCLILVLLTSWVYLLLTGVLLFGAPPRHTEIRCTLGTLACILLYGIVKCFIYLCLIERVHAVWSDRRRRWHSSIYRFCIALIIPLGDIAGFMLYQGIHYLREGHCVLGIKHTASLVFLSYDIALNIFLTFLFVAPLVRSTIRSARLKVIAIRAMVATAIGLVTTIVNGFTLFALGGEEIIWVCLGGCAADVVINAVVIYWAMQSPPRPNESIHFSPLSLSNITRSTPHNNIVENLAAFETQNKPAIYSSTALGYGGTGDTLSRGTVVTSTVSVPVIDIPQPTMRNPHHVDLYGNHRLGSQLSLSPSTKGAPGSVNSKGANSSLQELGLAQNHANSSKIYGLKVGQASSESY</sequence>
<evidence type="ECO:0000313" key="3">
    <source>
        <dbReference type="EMBL" id="CAE6490558.1"/>
    </source>
</evidence>
<evidence type="ECO:0000256" key="1">
    <source>
        <dbReference type="SAM" id="MobiDB-lite"/>
    </source>
</evidence>
<feature type="transmembrane region" description="Helical" evidence="2">
    <location>
        <begin position="169"/>
        <end position="189"/>
    </location>
</feature>
<feature type="compositionally biased region" description="Polar residues" evidence="1">
    <location>
        <begin position="349"/>
        <end position="376"/>
    </location>
</feature>
<dbReference type="EMBL" id="CAJMWX010001468">
    <property type="protein sequence ID" value="CAE6490558.1"/>
    <property type="molecule type" value="Genomic_DNA"/>
</dbReference>
<evidence type="ECO:0000313" key="4">
    <source>
        <dbReference type="Proteomes" id="UP000663888"/>
    </source>
</evidence>
<keyword evidence="2" id="KW-0812">Transmembrane</keyword>
<feature type="transmembrane region" description="Helical" evidence="2">
    <location>
        <begin position="129"/>
        <end position="149"/>
    </location>
</feature>